<dbReference type="InterPro" id="IPR006127">
    <property type="entry name" value="ZnuA-like"/>
</dbReference>
<evidence type="ECO:0000313" key="7">
    <source>
        <dbReference type="Proteomes" id="UP000253094"/>
    </source>
</evidence>
<sequence length="303" mass="30971">MAGLAILVMSSCGSSEGGSSAASPAASAPASSPERVSVVASTNVYGDIVQQIGGDRVDVVSIISDPSQDPHSFEANAQTQLRLSTAKIVVENGGGYDDFVDTMLKAAANPGVQVLNAVTVSGKTAKAGETLNEHIWYDFPSVGKLADELAAALGKADSAGAAQFTANASAFKAKLQALETAEAEVAATAKGQGVAITEPVPLYLLAACGLVDRTPAEFSEAVEEGGEIPPRALRETLALLTGKQVAALVYNEQTAGPETEQVRQAAQKGGVAIVPVTETLPSGKDYIGWMTDNVAAVRNAVSR</sequence>
<keyword evidence="3" id="KW-0479">Metal-binding</keyword>
<evidence type="ECO:0000313" key="6">
    <source>
        <dbReference type="EMBL" id="RCG29912.1"/>
    </source>
</evidence>
<proteinExistence type="predicted"/>
<evidence type="ECO:0000256" key="5">
    <source>
        <dbReference type="SAM" id="MobiDB-lite"/>
    </source>
</evidence>
<feature type="region of interest" description="Disordered" evidence="5">
    <location>
        <begin position="14"/>
        <end position="33"/>
    </location>
</feature>
<protein>
    <submittedName>
        <fullName evidence="6">ABC transporter substrate-binding protein</fullName>
    </submittedName>
</protein>
<comment type="caution">
    <text evidence="6">The sequence shown here is derived from an EMBL/GenBank/DDBJ whole genome shotgun (WGS) entry which is preliminary data.</text>
</comment>
<dbReference type="Proteomes" id="UP000253094">
    <property type="component" value="Unassembled WGS sequence"/>
</dbReference>
<evidence type="ECO:0000256" key="4">
    <source>
        <dbReference type="ARBA" id="ARBA00022729"/>
    </source>
</evidence>
<dbReference type="SUPFAM" id="SSF53807">
    <property type="entry name" value="Helical backbone' metal receptor"/>
    <property type="match status" value="1"/>
</dbReference>
<dbReference type="AlphaFoldDB" id="A0A367FJB1"/>
<evidence type="ECO:0000256" key="3">
    <source>
        <dbReference type="ARBA" id="ARBA00022723"/>
    </source>
</evidence>
<evidence type="ECO:0000256" key="2">
    <source>
        <dbReference type="ARBA" id="ARBA00022448"/>
    </source>
</evidence>
<reference evidence="6 7" key="1">
    <citation type="submission" date="2018-06" db="EMBL/GenBank/DDBJ databases">
        <title>Sphaerisporangium craniellae sp. nov., isolated from a marine sponge in the South China Sea.</title>
        <authorList>
            <person name="Li L."/>
        </authorList>
    </citation>
    <scope>NUCLEOTIDE SEQUENCE [LARGE SCALE GENOMIC DNA]</scope>
    <source>
        <strain evidence="6 7">CCTCC AA 208026</strain>
    </source>
</reference>
<gene>
    <name evidence="6" type="ORF">DQ384_17245</name>
</gene>
<dbReference type="OrthoDB" id="9810636at2"/>
<keyword evidence="4" id="KW-0732">Signal</keyword>
<comment type="subcellular location">
    <subcellularLocation>
        <location evidence="1">Cell envelope</location>
    </subcellularLocation>
</comment>
<dbReference type="InterPro" id="IPR050492">
    <property type="entry name" value="Bact_metal-bind_prot9"/>
</dbReference>
<name>A0A367FJB1_9ACTN</name>
<dbReference type="PANTHER" id="PTHR42953:SF1">
    <property type="entry name" value="METAL-BINDING PROTEIN HI_0362-RELATED"/>
    <property type="match status" value="1"/>
</dbReference>
<dbReference type="EMBL" id="QOIL01000009">
    <property type="protein sequence ID" value="RCG29912.1"/>
    <property type="molecule type" value="Genomic_DNA"/>
</dbReference>
<dbReference type="Gene3D" id="3.40.50.1980">
    <property type="entry name" value="Nitrogenase molybdenum iron protein domain"/>
    <property type="match status" value="2"/>
</dbReference>
<dbReference type="GO" id="GO:0030313">
    <property type="term" value="C:cell envelope"/>
    <property type="evidence" value="ECO:0007669"/>
    <property type="project" value="UniProtKB-SubCell"/>
</dbReference>
<accession>A0A367FJB1</accession>
<evidence type="ECO:0000256" key="1">
    <source>
        <dbReference type="ARBA" id="ARBA00004196"/>
    </source>
</evidence>
<dbReference type="GO" id="GO:0030001">
    <property type="term" value="P:metal ion transport"/>
    <property type="evidence" value="ECO:0007669"/>
    <property type="project" value="InterPro"/>
</dbReference>
<dbReference type="Pfam" id="PF01297">
    <property type="entry name" value="ZnuA"/>
    <property type="match status" value="1"/>
</dbReference>
<organism evidence="6 7">
    <name type="scientific">Sphaerisporangium album</name>
    <dbReference type="NCBI Taxonomy" id="509200"/>
    <lineage>
        <taxon>Bacteria</taxon>
        <taxon>Bacillati</taxon>
        <taxon>Actinomycetota</taxon>
        <taxon>Actinomycetes</taxon>
        <taxon>Streptosporangiales</taxon>
        <taxon>Streptosporangiaceae</taxon>
        <taxon>Sphaerisporangium</taxon>
    </lineage>
</organism>
<keyword evidence="2" id="KW-0813">Transport</keyword>
<dbReference type="GO" id="GO:0046872">
    <property type="term" value="F:metal ion binding"/>
    <property type="evidence" value="ECO:0007669"/>
    <property type="project" value="UniProtKB-KW"/>
</dbReference>
<keyword evidence="7" id="KW-1185">Reference proteome</keyword>
<dbReference type="PANTHER" id="PTHR42953">
    <property type="entry name" value="HIGH-AFFINITY ZINC UPTAKE SYSTEM PROTEIN ZNUA-RELATED"/>
    <property type="match status" value="1"/>
</dbReference>